<keyword evidence="1" id="KW-0472">Membrane</keyword>
<protein>
    <submittedName>
        <fullName evidence="2">Uncharacterized protein</fullName>
    </submittedName>
</protein>
<dbReference type="STRING" id="1423813.FC26_GL002356"/>
<evidence type="ECO:0000256" key="1">
    <source>
        <dbReference type="SAM" id="Phobius"/>
    </source>
</evidence>
<dbReference type="PATRIC" id="fig|1423813.3.peg.2403"/>
<feature type="transmembrane region" description="Helical" evidence="1">
    <location>
        <begin position="38"/>
        <end position="56"/>
    </location>
</feature>
<dbReference type="AlphaFoldDB" id="A0A0R2A4G0"/>
<organism evidence="2 3">
    <name type="scientific">Paucilactobacillus vaccinostercus DSM 20634</name>
    <dbReference type="NCBI Taxonomy" id="1423813"/>
    <lineage>
        <taxon>Bacteria</taxon>
        <taxon>Bacillati</taxon>
        <taxon>Bacillota</taxon>
        <taxon>Bacilli</taxon>
        <taxon>Lactobacillales</taxon>
        <taxon>Lactobacillaceae</taxon>
        <taxon>Paucilactobacillus</taxon>
    </lineage>
</organism>
<proteinExistence type="predicted"/>
<gene>
    <name evidence="2" type="ORF">FC26_GL002356</name>
</gene>
<sequence length="215" mass="25364">MEDVYEVYPDKVRVYTTGLIFTVFAIAFFAVLFAKTWLILKLFALLFAVLFGYLVFRTMSKAFQRHPEYVIDQQGITDNTREDVITLPWSDIMKIEMVPNNAVMQIGILAKDALVKDNQGENLKENIKNNGNVAFYTVMIDGFNYRQKQFTGIFKELERQGMVYNPQILISEYIDPETKRKMADKRDEIRRAQRRQRKMDARQLAGKPVHRWKFW</sequence>
<keyword evidence="3" id="KW-1185">Reference proteome</keyword>
<dbReference type="NCBIfam" id="NF041635">
    <property type="entry name" value="STM3941_fam"/>
    <property type="match status" value="1"/>
</dbReference>
<dbReference type="OrthoDB" id="2285061at2"/>
<name>A0A0R2A4G0_9LACO</name>
<accession>A0A0R2A4G0</accession>
<dbReference type="Proteomes" id="UP000051733">
    <property type="component" value="Unassembled WGS sequence"/>
</dbReference>
<dbReference type="EMBL" id="AYYY01000043">
    <property type="protein sequence ID" value="KRM61138.1"/>
    <property type="molecule type" value="Genomic_DNA"/>
</dbReference>
<comment type="caution">
    <text evidence="2">The sequence shown here is derived from an EMBL/GenBank/DDBJ whole genome shotgun (WGS) entry which is preliminary data.</text>
</comment>
<dbReference type="InterPro" id="IPR048136">
    <property type="entry name" value="STM3941-like"/>
</dbReference>
<keyword evidence="1" id="KW-1133">Transmembrane helix</keyword>
<evidence type="ECO:0000313" key="3">
    <source>
        <dbReference type="Proteomes" id="UP000051733"/>
    </source>
</evidence>
<evidence type="ECO:0000313" key="2">
    <source>
        <dbReference type="EMBL" id="KRM61138.1"/>
    </source>
</evidence>
<keyword evidence="1" id="KW-0812">Transmembrane</keyword>
<feature type="transmembrane region" description="Helical" evidence="1">
    <location>
        <begin position="12"/>
        <end position="32"/>
    </location>
</feature>
<dbReference type="RefSeq" id="WP_057779646.1">
    <property type="nucleotide sequence ID" value="NZ_AYYY01000043.1"/>
</dbReference>
<reference evidence="2 3" key="1">
    <citation type="journal article" date="2015" name="Genome Announc.">
        <title>Expanding the biotechnology potential of lactobacilli through comparative genomics of 213 strains and associated genera.</title>
        <authorList>
            <person name="Sun Z."/>
            <person name="Harris H.M."/>
            <person name="McCann A."/>
            <person name="Guo C."/>
            <person name="Argimon S."/>
            <person name="Zhang W."/>
            <person name="Yang X."/>
            <person name="Jeffery I.B."/>
            <person name="Cooney J.C."/>
            <person name="Kagawa T.F."/>
            <person name="Liu W."/>
            <person name="Song Y."/>
            <person name="Salvetti E."/>
            <person name="Wrobel A."/>
            <person name="Rasinkangas P."/>
            <person name="Parkhill J."/>
            <person name="Rea M.C."/>
            <person name="O'Sullivan O."/>
            <person name="Ritari J."/>
            <person name="Douillard F.P."/>
            <person name="Paul Ross R."/>
            <person name="Yang R."/>
            <person name="Briner A.E."/>
            <person name="Felis G.E."/>
            <person name="de Vos W.M."/>
            <person name="Barrangou R."/>
            <person name="Klaenhammer T.R."/>
            <person name="Caufield P.W."/>
            <person name="Cui Y."/>
            <person name="Zhang H."/>
            <person name="O'Toole P.W."/>
        </authorList>
    </citation>
    <scope>NUCLEOTIDE SEQUENCE [LARGE SCALE GENOMIC DNA]</scope>
    <source>
        <strain evidence="2 3">DSM 20634</strain>
    </source>
</reference>